<dbReference type="Proteomes" id="UP001249076">
    <property type="component" value="Unassembled WGS sequence"/>
</dbReference>
<dbReference type="InterPro" id="IPR039554">
    <property type="entry name" value="HigA2-like_HTH"/>
</dbReference>
<dbReference type="SUPFAM" id="SSF47413">
    <property type="entry name" value="lambda repressor-like DNA-binding domains"/>
    <property type="match status" value="1"/>
</dbReference>
<dbReference type="EMBL" id="JAVDTS010000003">
    <property type="protein sequence ID" value="MDR6837818.1"/>
    <property type="molecule type" value="Genomic_DNA"/>
</dbReference>
<dbReference type="Pfam" id="PF13744">
    <property type="entry name" value="HTH_37"/>
    <property type="match status" value="1"/>
</dbReference>
<name>A0AAJ2F299_ACIDE</name>
<dbReference type="Gene3D" id="1.10.260.40">
    <property type="entry name" value="lambda repressor-like DNA-binding domains"/>
    <property type="match status" value="1"/>
</dbReference>
<keyword evidence="2" id="KW-0238">DNA-binding</keyword>
<reference evidence="2 4" key="1">
    <citation type="submission" date="2023-07" db="EMBL/GenBank/DDBJ databases">
        <title>Sorghum-associated microbial communities from plants grown in Nebraska, USA.</title>
        <authorList>
            <person name="Schachtman D."/>
        </authorList>
    </citation>
    <scope>NUCLEOTIDE SEQUENCE</scope>
    <source>
        <strain evidence="3 4">BE105</strain>
        <strain evidence="2">BE69</strain>
    </source>
</reference>
<comment type="caution">
    <text evidence="2">The sequence shown here is derived from an EMBL/GenBank/DDBJ whole genome shotgun (WGS) entry which is preliminary data.</text>
</comment>
<dbReference type="Proteomes" id="UP001253458">
    <property type="component" value="Unassembled WGS sequence"/>
</dbReference>
<dbReference type="InterPro" id="IPR010982">
    <property type="entry name" value="Lambda_DNA-bd_dom_sf"/>
</dbReference>
<sequence>MADAVEVGSTNVYADLGYPDAEALQRKASLASHIAWTIKARHLTHEAAAELLGIDQADIVKIVRGQFRGTSEAMMLEWIARLGHDVTILVTKTARQRPGKIGLEFHCSS</sequence>
<accession>A0AAJ2F299</accession>
<protein>
    <submittedName>
        <fullName evidence="2">XRE-type DNA-binding protein</fullName>
    </submittedName>
</protein>
<evidence type="ECO:0000259" key="1">
    <source>
        <dbReference type="Pfam" id="PF13744"/>
    </source>
</evidence>
<evidence type="ECO:0000313" key="5">
    <source>
        <dbReference type="Proteomes" id="UP001253458"/>
    </source>
</evidence>
<dbReference type="EMBL" id="JAVDTL010000005">
    <property type="protein sequence ID" value="MDR6768152.1"/>
    <property type="molecule type" value="Genomic_DNA"/>
</dbReference>
<dbReference type="RefSeq" id="WP_121943794.1">
    <property type="nucleotide sequence ID" value="NZ_JAVDTL010000005.1"/>
</dbReference>
<dbReference type="AlphaFoldDB" id="A0AAJ2F299"/>
<evidence type="ECO:0000313" key="3">
    <source>
        <dbReference type="EMBL" id="MDR6837818.1"/>
    </source>
</evidence>
<organism evidence="2 5">
    <name type="scientific">Acidovorax delafieldii</name>
    <name type="common">Pseudomonas delafieldii</name>
    <dbReference type="NCBI Taxonomy" id="47920"/>
    <lineage>
        <taxon>Bacteria</taxon>
        <taxon>Pseudomonadati</taxon>
        <taxon>Pseudomonadota</taxon>
        <taxon>Betaproteobacteria</taxon>
        <taxon>Burkholderiales</taxon>
        <taxon>Comamonadaceae</taxon>
        <taxon>Acidovorax</taxon>
    </lineage>
</organism>
<keyword evidence="4" id="KW-1185">Reference proteome</keyword>
<evidence type="ECO:0000313" key="4">
    <source>
        <dbReference type="Proteomes" id="UP001249076"/>
    </source>
</evidence>
<gene>
    <name evidence="2" type="ORF">J2W88_003454</name>
    <name evidence="3" type="ORF">J2W93_002656</name>
</gene>
<proteinExistence type="predicted"/>
<feature type="domain" description="HigA2-like helix-turn-helix" evidence="1">
    <location>
        <begin position="12"/>
        <end position="90"/>
    </location>
</feature>
<evidence type="ECO:0000313" key="2">
    <source>
        <dbReference type="EMBL" id="MDR6768152.1"/>
    </source>
</evidence>
<dbReference type="GO" id="GO:0003677">
    <property type="term" value="F:DNA binding"/>
    <property type="evidence" value="ECO:0007669"/>
    <property type="project" value="UniProtKB-KW"/>
</dbReference>